<evidence type="ECO:0000313" key="10">
    <source>
        <dbReference type="EMBL" id="GGI12549.1"/>
    </source>
</evidence>
<dbReference type="SMART" id="SM00079">
    <property type="entry name" value="PBPe"/>
    <property type="match status" value="1"/>
</dbReference>
<evidence type="ECO:0000256" key="5">
    <source>
        <dbReference type="ARBA" id="ARBA00023288"/>
    </source>
</evidence>
<feature type="signal peptide" evidence="7">
    <location>
        <begin position="1"/>
        <end position="21"/>
    </location>
</feature>
<dbReference type="EMBL" id="BMHB01000001">
    <property type="protein sequence ID" value="GGI12549.1"/>
    <property type="molecule type" value="Genomic_DNA"/>
</dbReference>
<evidence type="ECO:0000259" key="9">
    <source>
        <dbReference type="SMART" id="SM00079"/>
    </source>
</evidence>
<dbReference type="GO" id="GO:0030313">
    <property type="term" value="C:cell envelope"/>
    <property type="evidence" value="ECO:0007669"/>
    <property type="project" value="UniProtKB-SubCell"/>
</dbReference>
<comment type="caution">
    <text evidence="10">The sequence shown here is derived from an EMBL/GenBank/DDBJ whole genome shotgun (WGS) entry which is preliminary data.</text>
</comment>
<sequence length="270" mass="29531">MKNFKKMSFAFAVSTALILSACGKDSKTSGTENQKPLRVVTDAAYAPFEYLDKGKIVGFDVDFTNAVAKEAGLKIDIVNVGWDPLFAEVGDKLADIGMSSITINDDRKIKYDFTVPYFLSTNKILVPEGSDIKSAEDLKGKVVAVQNGTTGQEAVESLLGKNSKDVKKFENNNLAILELKSGGADAVVADNAVVETYAKNNPNEKLVVIEDKDSFAAEFYGLMLPKGSKYKEKLDKAVKEVVENGTYEDIYKEHFGTEPDLETLKAEQNK</sequence>
<keyword evidence="11" id="KW-1185">Reference proteome</keyword>
<dbReference type="Gene3D" id="3.40.190.10">
    <property type="entry name" value="Periplasmic binding protein-like II"/>
    <property type="match status" value="2"/>
</dbReference>
<evidence type="ECO:0000256" key="3">
    <source>
        <dbReference type="ARBA" id="ARBA00022729"/>
    </source>
</evidence>
<dbReference type="OrthoDB" id="9774451at2"/>
<proteinExistence type="inferred from homology"/>
<dbReference type="AlphaFoldDB" id="A0A8J3AGR2"/>
<protein>
    <submittedName>
        <fullName evidence="10">Basic amino acid ABC transporter substrate-binding protein</fullName>
    </submittedName>
</protein>
<organism evidence="10 11">
    <name type="scientific">Gottfriedia solisilvae</name>
    <dbReference type="NCBI Taxonomy" id="1516104"/>
    <lineage>
        <taxon>Bacteria</taxon>
        <taxon>Bacillati</taxon>
        <taxon>Bacillota</taxon>
        <taxon>Bacilli</taxon>
        <taxon>Bacillales</taxon>
        <taxon>Bacillaceae</taxon>
        <taxon>Gottfriedia</taxon>
    </lineage>
</organism>
<dbReference type="PROSITE" id="PS51257">
    <property type="entry name" value="PROKAR_LIPOPROTEIN"/>
    <property type="match status" value="1"/>
</dbReference>
<dbReference type="SUPFAM" id="SSF53850">
    <property type="entry name" value="Periplasmic binding protein-like II"/>
    <property type="match status" value="1"/>
</dbReference>
<feature type="domain" description="Solute-binding protein family 3/N-terminal" evidence="8">
    <location>
        <begin position="36"/>
        <end position="258"/>
    </location>
</feature>
<gene>
    <name evidence="10" type="ORF">GCM10007380_13470</name>
</gene>
<dbReference type="InterPro" id="IPR018313">
    <property type="entry name" value="SBP_3_CS"/>
</dbReference>
<evidence type="ECO:0000256" key="2">
    <source>
        <dbReference type="ARBA" id="ARBA00010333"/>
    </source>
</evidence>
<dbReference type="GO" id="GO:0016020">
    <property type="term" value="C:membrane"/>
    <property type="evidence" value="ECO:0007669"/>
    <property type="project" value="InterPro"/>
</dbReference>
<name>A0A8J3AGR2_9BACI</name>
<evidence type="ECO:0000256" key="6">
    <source>
        <dbReference type="RuleBase" id="RU003744"/>
    </source>
</evidence>
<dbReference type="RefSeq" id="WP_087997727.1">
    <property type="nucleotide sequence ID" value="NZ_BMHB01000001.1"/>
</dbReference>
<feature type="domain" description="Ionotropic glutamate receptor C-terminal" evidence="9">
    <location>
        <begin position="36"/>
        <end position="257"/>
    </location>
</feature>
<keyword evidence="5" id="KW-0449">Lipoprotein</keyword>
<evidence type="ECO:0000256" key="4">
    <source>
        <dbReference type="ARBA" id="ARBA00023139"/>
    </source>
</evidence>
<keyword evidence="3 7" id="KW-0732">Signal</keyword>
<evidence type="ECO:0000313" key="11">
    <source>
        <dbReference type="Proteomes" id="UP000626244"/>
    </source>
</evidence>
<comment type="similarity">
    <text evidence="2 6">Belongs to the bacterial solute-binding protein 3 family.</text>
</comment>
<reference evidence="11" key="1">
    <citation type="journal article" date="2019" name="Int. J. Syst. Evol. Microbiol.">
        <title>The Global Catalogue of Microorganisms (GCM) 10K type strain sequencing project: providing services to taxonomists for standard genome sequencing and annotation.</title>
        <authorList>
            <consortium name="The Broad Institute Genomics Platform"/>
            <consortium name="The Broad Institute Genome Sequencing Center for Infectious Disease"/>
            <person name="Wu L."/>
            <person name="Ma J."/>
        </authorList>
    </citation>
    <scope>NUCLEOTIDE SEQUENCE [LARGE SCALE GENOMIC DNA]</scope>
    <source>
        <strain evidence="11">CGMCC 1.14993</strain>
    </source>
</reference>
<dbReference type="Pfam" id="PF00497">
    <property type="entry name" value="SBP_bac_3"/>
    <property type="match status" value="1"/>
</dbReference>
<evidence type="ECO:0000256" key="7">
    <source>
        <dbReference type="SAM" id="SignalP"/>
    </source>
</evidence>
<evidence type="ECO:0000256" key="1">
    <source>
        <dbReference type="ARBA" id="ARBA00004196"/>
    </source>
</evidence>
<dbReference type="PANTHER" id="PTHR35936:SF17">
    <property type="entry name" value="ARGININE-BINDING EXTRACELLULAR PROTEIN ARTP"/>
    <property type="match status" value="1"/>
</dbReference>
<dbReference type="GO" id="GO:0015276">
    <property type="term" value="F:ligand-gated monoatomic ion channel activity"/>
    <property type="evidence" value="ECO:0007669"/>
    <property type="project" value="InterPro"/>
</dbReference>
<dbReference type="CDD" id="cd13624">
    <property type="entry name" value="PBP2_Arg_Lys_His"/>
    <property type="match status" value="1"/>
</dbReference>
<dbReference type="InterPro" id="IPR001320">
    <property type="entry name" value="Iontro_rcpt_C"/>
</dbReference>
<evidence type="ECO:0000259" key="8">
    <source>
        <dbReference type="SMART" id="SM00062"/>
    </source>
</evidence>
<accession>A0A8J3AGR2</accession>
<comment type="subcellular location">
    <subcellularLocation>
        <location evidence="1">Cell envelope</location>
    </subcellularLocation>
</comment>
<dbReference type="PANTHER" id="PTHR35936">
    <property type="entry name" value="MEMBRANE-BOUND LYTIC MUREIN TRANSGLYCOSYLASE F"/>
    <property type="match status" value="1"/>
</dbReference>
<dbReference type="InterPro" id="IPR001638">
    <property type="entry name" value="Solute-binding_3/MltF_N"/>
</dbReference>
<dbReference type="SMART" id="SM00062">
    <property type="entry name" value="PBPb"/>
    <property type="match status" value="1"/>
</dbReference>
<feature type="chain" id="PRO_5038570046" evidence="7">
    <location>
        <begin position="22"/>
        <end position="270"/>
    </location>
</feature>
<keyword evidence="4" id="KW-0564">Palmitate</keyword>
<dbReference type="PROSITE" id="PS01039">
    <property type="entry name" value="SBP_BACTERIAL_3"/>
    <property type="match status" value="1"/>
</dbReference>
<dbReference type="Proteomes" id="UP000626244">
    <property type="component" value="Unassembled WGS sequence"/>
</dbReference>